<feature type="compositionally biased region" description="Acidic residues" evidence="7">
    <location>
        <begin position="50"/>
        <end position="59"/>
    </location>
</feature>
<reference evidence="8 9" key="2">
    <citation type="submission" date="2018-11" db="EMBL/GenBank/DDBJ databases">
        <authorList>
            <consortium name="Pathogen Informatics"/>
        </authorList>
    </citation>
    <scope>NUCLEOTIDE SEQUENCE [LARGE SCALE GENOMIC DNA]</scope>
</reference>
<dbReference type="Gene3D" id="3.80.10.10">
    <property type="entry name" value="Ribonuclease Inhibitor"/>
    <property type="match status" value="1"/>
</dbReference>
<keyword evidence="6" id="KW-0802">TPR repeat</keyword>
<dbReference type="SMART" id="SM00248">
    <property type="entry name" value="ANK"/>
    <property type="match status" value="3"/>
</dbReference>
<feature type="repeat" description="ANK" evidence="5">
    <location>
        <begin position="661"/>
        <end position="694"/>
    </location>
</feature>
<dbReference type="Gene3D" id="1.25.40.20">
    <property type="entry name" value="Ankyrin repeat-containing domain"/>
    <property type="match status" value="1"/>
</dbReference>
<dbReference type="SMART" id="SM00028">
    <property type="entry name" value="TPR"/>
    <property type="match status" value="3"/>
</dbReference>
<feature type="region of interest" description="Disordered" evidence="7">
    <location>
        <begin position="816"/>
        <end position="911"/>
    </location>
</feature>
<dbReference type="Proteomes" id="UP000278807">
    <property type="component" value="Unassembled WGS sequence"/>
</dbReference>
<keyword evidence="2" id="KW-0433">Leucine-rich repeat</keyword>
<dbReference type="EMBL" id="UZAE01001043">
    <property type="protein sequence ID" value="VDN98086.1"/>
    <property type="molecule type" value="Genomic_DNA"/>
</dbReference>
<proteinExistence type="predicted"/>
<feature type="repeat" description="TPR" evidence="6">
    <location>
        <begin position="218"/>
        <end position="251"/>
    </location>
</feature>
<dbReference type="PROSITE" id="PS50297">
    <property type="entry name" value="ANK_REP_REGION"/>
    <property type="match status" value="2"/>
</dbReference>
<dbReference type="SUPFAM" id="SSF48452">
    <property type="entry name" value="TPR-like"/>
    <property type="match status" value="1"/>
</dbReference>
<dbReference type="GO" id="GO:0043596">
    <property type="term" value="C:nuclear replication fork"/>
    <property type="evidence" value="ECO:0007669"/>
    <property type="project" value="TreeGrafter"/>
</dbReference>
<feature type="compositionally biased region" description="Polar residues" evidence="7">
    <location>
        <begin position="985"/>
        <end position="1002"/>
    </location>
</feature>
<evidence type="ECO:0000256" key="3">
    <source>
        <dbReference type="ARBA" id="ARBA00022737"/>
    </source>
</evidence>
<evidence type="ECO:0000313" key="9">
    <source>
        <dbReference type="Proteomes" id="UP000278807"/>
    </source>
</evidence>
<dbReference type="Pfam" id="PF12796">
    <property type="entry name" value="Ank_2"/>
    <property type="match status" value="1"/>
</dbReference>
<dbReference type="PANTHER" id="PTHR46358:SF1">
    <property type="entry name" value="TONSOKU-LIKE PROTEIN"/>
    <property type="match status" value="1"/>
</dbReference>
<dbReference type="Gene3D" id="1.25.40.10">
    <property type="entry name" value="Tetratricopeptide repeat domain"/>
    <property type="match status" value="2"/>
</dbReference>
<keyword evidence="9" id="KW-1185">Reference proteome</keyword>
<dbReference type="Pfam" id="PF13176">
    <property type="entry name" value="TPR_7"/>
    <property type="match status" value="1"/>
</dbReference>
<dbReference type="SUPFAM" id="SSF48403">
    <property type="entry name" value="Ankyrin repeat"/>
    <property type="match status" value="1"/>
</dbReference>
<evidence type="ECO:0000256" key="4">
    <source>
        <dbReference type="ARBA" id="ARBA00023242"/>
    </source>
</evidence>
<dbReference type="OrthoDB" id="5806726at2759"/>
<dbReference type="PANTHER" id="PTHR46358">
    <property type="entry name" value="TONSOKU-LIKE PROTEIN"/>
    <property type="match status" value="1"/>
</dbReference>
<feature type="region of interest" description="Disordered" evidence="7">
    <location>
        <begin position="1024"/>
        <end position="1057"/>
    </location>
</feature>
<dbReference type="Gene3D" id="3.10.20.90">
    <property type="entry name" value="Phosphatidylinositol 3-kinase Catalytic Subunit, Chain A, domain 1"/>
    <property type="match status" value="1"/>
</dbReference>
<keyword evidence="5" id="KW-0040">ANK repeat</keyword>
<dbReference type="STRING" id="102285.A0A0R3T590"/>
<accession>A0A0R3T590</accession>
<evidence type="ECO:0000256" key="2">
    <source>
        <dbReference type="ARBA" id="ARBA00022614"/>
    </source>
</evidence>
<name>A0A0R3T590_RODNA</name>
<dbReference type="SUPFAM" id="SSF52047">
    <property type="entry name" value="RNI-like"/>
    <property type="match status" value="1"/>
</dbReference>
<feature type="compositionally biased region" description="Polar residues" evidence="7">
    <location>
        <begin position="1027"/>
        <end position="1057"/>
    </location>
</feature>
<reference evidence="10" key="1">
    <citation type="submission" date="2017-02" db="UniProtKB">
        <authorList>
            <consortium name="WormBaseParasite"/>
        </authorList>
    </citation>
    <scope>IDENTIFICATION</scope>
</reference>
<feature type="region of interest" description="Disordered" evidence="7">
    <location>
        <begin position="32"/>
        <end position="59"/>
    </location>
</feature>
<evidence type="ECO:0000256" key="1">
    <source>
        <dbReference type="ARBA" id="ARBA00004123"/>
    </source>
</evidence>
<keyword evidence="4" id="KW-0539">Nucleus</keyword>
<sequence>MTKINQCVEAQFKSWLVETGALKELKLLDTAATSGGSGRHSHRNRKETTDGDDDDDDDTVVPRQLIKQQQNAKTFRERVDSTLALAIFHFEQSNFSTAISVYKTLLSLYESHDSRDELQIALTHRAIAECNLELGDFNEAIKHTSQYLKISKVINNKLEQQRAYVTIGRCFQCRSDSASNGEVARKSLLAAQQAILNSIKLTNQLTSLTSVQQAEMKAVSLLNLGHALCSMGDFESAASRFDQCINIARKHALRSILFRAVFQNCEIPLHHWPVIAQSRLRHTDLLNHEESSIIAKAISLCSQTLKPAGSQNCLSKETKTYRRNLEDLLAQLYVAKSSYRTAAKVYRQISRADSSSSLNYKELCGKALRLDKIISRFQYSDCESVDGMLQVSKLYEKMGDILSTMDLHNPAFRCYQQMLLWSEVAFSKQQSLATISDSKGDLEALAKQVDSGLVSSAEACASFGAYALCAHFYRREILFNMSLSKYSFSIFNPEDLAQSWLSVAKALIQAPKNTPSDFVPPTCETLEGSYNPESALKRALSLIVSRRSSNITRNVLYELIEYYKSCGKESKASEYSTELENMVDGNDSSNSSSDPILSRGKESDIDTNPDTQNDVMDEAIEVLSSDSEVEQCVNINDAATDLVESPGKRRTKALCLKTNLKGESPLHVASINGNLEHVVKLIEVVAHPINVRDGAGWLPIHEAAFHDHADIATYLLDKGASLDDTGCPEDHSTPLFEAIHGNALKTAIILINRGANLWHVNAEGETLSDLLNSWEPKKNACGGTVAQRALFHQLMNAVRNKLGDSYDDWYSYRPPKPNIRTSAHSVSIVNDESDDEENKEISKASRCKNKPRRRRSFSSSERDKKQENDRGWNNSKPSRRDRRFDSPPPSPSQSKSNKKVAVTNGKQDSSVVSDYRSAMKAIGGSGTSHPTNTVSKRPSSTLNGVLVDADDEWLEDDIGQAMAEKRLLRKRARSDLYPVCLQSSSKRTRAGATSANTSSHLSVETMEFDPNEAICSTQVDTLVKPSQGANDASGPPTSFQQTDSHLEESQPTQLPSSSVGVTWCTVKVTFSDLSLLLPVDSQSRTVKWLAEEAYRRHQLLLEEDSTIPLGTQIRIRTSDGALLLPTDLLCAVLPQSTSNTPELMAEIVKKSKPAPLSLLHAPSDSRSQVPATNVSKENSIAMKANLSHLPSHIRQSIILAVETGFLNLSFKALEAEGCASALTEYLKVRSESRPLTKLNLDGLDTPGFDFGGSSSPKLSRLLTLCPNLTSLKLVNCGITPTIWEISTMSRGGNTDAMFLCNSADSDQPAFTFAQLTELDLSLNPLSSKLLSTDDDFLLDLLIPPSVKRNRPNFSSLHTLYLRRSVALGEGKIENTLAESWLLREDYSVQVTENPSGDAFIGCLARFLDSGRFTIQTLDISDCNLTEGCLTSFQRLLAAPSTTLTTLRCDGNPRLKDPNVWAKLISTSAQATSALTAITIDAPLGNSCRHLDANSNNPKPLSNGARAICSLISVETEEDLNLSMEAISRKMSHNICAAPLQELTLITSDCCTWLGDQMLPLGKRVALLSSQMASVLQKRKSDASLSVQFLTHIASCFVQRFGKLSNVCRLNHGVVFSRQMSAALICRNVPSHLN</sequence>
<feature type="repeat" description="ANK" evidence="5">
    <location>
        <begin position="695"/>
        <end position="727"/>
    </location>
</feature>
<dbReference type="WBParaSite" id="HNAJ_0000222801-mRNA-1">
    <property type="protein sequence ID" value="HNAJ_0000222801-mRNA-1"/>
    <property type="gene ID" value="HNAJ_0000222801"/>
</dbReference>
<feature type="compositionally biased region" description="Polar residues" evidence="7">
    <location>
        <begin position="819"/>
        <end position="830"/>
    </location>
</feature>
<dbReference type="PROSITE" id="PS50088">
    <property type="entry name" value="ANK_REPEAT"/>
    <property type="match status" value="2"/>
</dbReference>
<dbReference type="InterPro" id="IPR011990">
    <property type="entry name" value="TPR-like_helical_dom_sf"/>
</dbReference>
<feature type="region of interest" description="Disordered" evidence="7">
    <location>
        <begin position="581"/>
        <end position="612"/>
    </location>
</feature>
<feature type="compositionally biased region" description="Basic and acidic residues" evidence="7">
    <location>
        <begin position="860"/>
        <end position="870"/>
    </location>
</feature>
<evidence type="ECO:0000256" key="6">
    <source>
        <dbReference type="PROSITE-ProRule" id="PRU00339"/>
    </source>
</evidence>
<dbReference type="GO" id="GO:0000724">
    <property type="term" value="P:double-strand break repair via homologous recombination"/>
    <property type="evidence" value="ECO:0007669"/>
    <property type="project" value="TreeGrafter"/>
</dbReference>
<feature type="compositionally biased region" description="Basic residues" evidence="7">
    <location>
        <begin position="845"/>
        <end position="856"/>
    </location>
</feature>
<organism evidence="10">
    <name type="scientific">Rodentolepis nana</name>
    <name type="common">Dwarf tapeworm</name>
    <name type="synonym">Hymenolepis nana</name>
    <dbReference type="NCBI Taxonomy" id="102285"/>
    <lineage>
        <taxon>Eukaryota</taxon>
        <taxon>Metazoa</taxon>
        <taxon>Spiralia</taxon>
        <taxon>Lophotrochozoa</taxon>
        <taxon>Platyhelminthes</taxon>
        <taxon>Cestoda</taxon>
        <taxon>Eucestoda</taxon>
        <taxon>Cyclophyllidea</taxon>
        <taxon>Hymenolepididae</taxon>
        <taxon>Rodentolepis</taxon>
    </lineage>
</organism>
<dbReference type="InterPro" id="IPR052311">
    <property type="entry name" value="MMS22L-TONSL_complex_comp"/>
</dbReference>
<keyword evidence="3" id="KW-0677">Repeat</keyword>
<evidence type="ECO:0000256" key="7">
    <source>
        <dbReference type="SAM" id="MobiDB-lite"/>
    </source>
</evidence>
<gene>
    <name evidence="8" type="ORF">HNAJ_LOCUS2227</name>
</gene>
<comment type="subcellular location">
    <subcellularLocation>
        <location evidence="1">Nucleus</location>
    </subcellularLocation>
</comment>
<evidence type="ECO:0000313" key="8">
    <source>
        <dbReference type="EMBL" id="VDN98086.1"/>
    </source>
</evidence>
<dbReference type="InterPro" id="IPR036770">
    <property type="entry name" value="Ankyrin_rpt-contain_sf"/>
</dbReference>
<dbReference type="InterPro" id="IPR032675">
    <property type="entry name" value="LRR_dom_sf"/>
</dbReference>
<feature type="region of interest" description="Disordered" evidence="7">
    <location>
        <begin position="921"/>
        <end position="940"/>
    </location>
</feature>
<feature type="compositionally biased region" description="Polar residues" evidence="7">
    <location>
        <begin position="927"/>
        <end position="940"/>
    </location>
</feature>
<dbReference type="InterPro" id="IPR002110">
    <property type="entry name" value="Ankyrin_rpt"/>
</dbReference>
<dbReference type="InterPro" id="IPR019734">
    <property type="entry name" value="TPR_rpt"/>
</dbReference>
<protein>
    <submittedName>
        <fullName evidence="10">TPR_REGION domain-containing protein</fullName>
    </submittedName>
</protein>
<dbReference type="GO" id="GO:0031297">
    <property type="term" value="P:replication fork processing"/>
    <property type="evidence" value="ECO:0007669"/>
    <property type="project" value="TreeGrafter"/>
</dbReference>
<feature type="region of interest" description="Disordered" evidence="7">
    <location>
        <begin position="985"/>
        <end position="1004"/>
    </location>
</feature>
<evidence type="ECO:0000256" key="5">
    <source>
        <dbReference type="PROSITE-ProRule" id="PRU00023"/>
    </source>
</evidence>
<dbReference type="PROSITE" id="PS50005">
    <property type="entry name" value="TPR"/>
    <property type="match status" value="1"/>
</dbReference>
<evidence type="ECO:0000313" key="10">
    <source>
        <dbReference type="WBParaSite" id="HNAJ_0000222801-mRNA-1"/>
    </source>
</evidence>